<organism evidence="1 2">
    <name type="scientific">Smallanthus sonchifolius</name>
    <dbReference type="NCBI Taxonomy" id="185202"/>
    <lineage>
        <taxon>Eukaryota</taxon>
        <taxon>Viridiplantae</taxon>
        <taxon>Streptophyta</taxon>
        <taxon>Embryophyta</taxon>
        <taxon>Tracheophyta</taxon>
        <taxon>Spermatophyta</taxon>
        <taxon>Magnoliopsida</taxon>
        <taxon>eudicotyledons</taxon>
        <taxon>Gunneridae</taxon>
        <taxon>Pentapetalae</taxon>
        <taxon>asterids</taxon>
        <taxon>campanulids</taxon>
        <taxon>Asterales</taxon>
        <taxon>Asteraceae</taxon>
        <taxon>Asteroideae</taxon>
        <taxon>Heliantheae alliance</taxon>
        <taxon>Millerieae</taxon>
        <taxon>Smallanthus</taxon>
    </lineage>
</organism>
<dbReference type="EMBL" id="CM042020">
    <property type="protein sequence ID" value="KAI3820768.1"/>
    <property type="molecule type" value="Genomic_DNA"/>
</dbReference>
<proteinExistence type="predicted"/>
<reference evidence="1 2" key="2">
    <citation type="journal article" date="2022" name="Mol. Ecol. Resour.">
        <title>The genomes of chicory, endive, great burdock and yacon provide insights into Asteraceae paleo-polyploidization history and plant inulin production.</title>
        <authorList>
            <person name="Fan W."/>
            <person name="Wang S."/>
            <person name="Wang H."/>
            <person name="Wang A."/>
            <person name="Jiang F."/>
            <person name="Liu H."/>
            <person name="Zhao H."/>
            <person name="Xu D."/>
            <person name="Zhang Y."/>
        </authorList>
    </citation>
    <scope>NUCLEOTIDE SEQUENCE [LARGE SCALE GENOMIC DNA]</scope>
    <source>
        <strain evidence="2">cv. Yunnan</strain>
        <tissue evidence="1">Leaves</tissue>
    </source>
</reference>
<reference evidence="2" key="1">
    <citation type="journal article" date="2022" name="Mol. Ecol. Resour.">
        <title>The genomes of chicory, endive, great burdock and yacon provide insights into Asteraceae palaeo-polyploidization history and plant inulin production.</title>
        <authorList>
            <person name="Fan W."/>
            <person name="Wang S."/>
            <person name="Wang H."/>
            <person name="Wang A."/>
            <person name="Jiang F."/>
            <person name="Liu H."/>
            <person name="Zhao H."/>
            <person name="Xu D."/>
            <person name="Zhang Y."/>
        </authorList>
    </citation>
    <scope>NUCLEOTIDE SEQUENCE [LARGE SCALE GENOMIC DNA]</scope>
    <source>
        <strain evidence="2">cv. Yunnan</strain>
    </source>
</reference>
<accession>A0ACB9JLG1</accession>
<protein>
    <submittedName>
        <fullName evidence="1">Uncharacterized protein</fullName>
    </submittedName>
</protein>
<sequence>MVNSFAMMTERKLTQKLVENGKVLGKLSIRLRIHKDDVVKAIGDAENLKKQVADQDSEMGKLKKLIGEKKTMI</sequence>
<dbReference type="Proteomes" id="UP001056120">
    <property type="component" value="Linkage Group LG03"/>
</dbReference>
<evidence type="ECO:0000313" key="1">
    <source>
        <dbReference type="EMBL" id="KAI3820768.1"/>
    </source>
</evidence>
<keyword evidence="2" id="KW-1185">Reference proteome</keyword>
<gene>
    <name evidence="1" type="ORF">L1987_08316</name>
</gene>
<evidence type="ECO:0000313" key="2">
    <source>
        <dbReference type="Proteomes" id="UP001056120"/>
    </source>
</evidence>
<name>A0ACB9JLG1_9ASTR</name>
<comment type="caution">
    <text evidence="1">The sequence shown here is derived from an EMBL/GenBank/DDBJ whole genome shotgun (WGS) entry which is preliminary data.</text>
</comment>